<sequence length="49" mass="5406">MHTYMILHSLRCVIWPTGRSSMSAASRTRAGRPALMKALLATVDVYDVA</sequence>
<keyword evidence="2" id="KW-1185">Reference proteome</keyword>
<organism evidence="1 2">
    <name type="scientific">Colletotrichum incanum</name>
    <name type="common">Soybean anthracnose fungus</name>
    <dbReference type="NCBI Taxonomy" id="1573173"/>
    <lineage>
        <taxon>Eukaryota</taxon>
        <taxon>Fungi</taxon>
        <taxon>Dikarya</taxon>
        <taxon>Ascomycota</taxon>
        <taxon>Pezizomycotina</taxon>
        <taxon>Sordariomycetes</taxon>
        <taxon>Hypocreomycetidae</taxon>
        <taxon>Glomerellales</taxon>
        <taxon>Glomerellaceae</taxon>
        <taxon>Colletotrichum</taxon>
        <taxon>Colletotrichum spaethianum species complex</taxon>
    </lineage>
</organism>
<proteinExistence type="predicted"/>
<comment type="caution">
    <text evidence="1">The sequence shown here is derived from an EMBL/GenBank/DDBJ whole genome shotgun (WGS) entry which is preliminary data.</text>
</comment>
<name>A0A161X089_COLIC</name>
<dbReference type="EMBL" id="LFIW01000342">
    <property type="protein sequence ID" value="KZL87006.1"/>
    <property type="molecule type" value="Genomic_DNA"/>
</dbReference>
<reference evidence="1 2" key="1">
    <citation type="submission" date="2015-06" db="EMBL/GenBank/DDBJ databases">
        <title>Survival trade-offs in plant roots during colonization by closely related pathogenic and mutualistic fungi.</title>
        <authorList>
            <person name="Hacquard S."/>
            <person name="Kracher B."/>
            <person name="Hiruma K."/>
            <person name="Weinman A."/>
            <person name="Muench P."/>
            <person name="Garrido Oter R."/>
            <person name="Ver Loren van Themaat E."/>
            <person name="Dallerey J.-F."/>
            <person name="Damm U."/>
            <person name="Henrissat B."/>
            <person name="Lespinet O."/>
            <person name="Thon M."/>
            <person name="Kemen E."/>
            <person name="McHardy A.C."/>
            <person name="Schulze-Lefert P."/>
            <person name="O'Connell R.J."/>
        </authorList>
    </citation>
    <scope>NUCLEOTIDE SEQUENCE [LARGE SCALE GENOMIC DNA]</scope>
    <source>
        <strain evidence="1 2">MAFF 238704</strain>
    </source>
</reference>
<evidence type="ECO:0000313" key="1">
    <source>
        <dbReference type="EMBL" id="KZL87006.1"/>
    </source>
</evidence>
<protein>
    <submittedName>
        <fullName evidence="1">Uncharacterized protein</fullName>
    </submittedName>
</protein>
<evidence type="ECO:0000313" key="2">
    <source>
        <dbReference type="Proteomes" id="UP000076584"/>
    </source>
</evidence>
<dbReference type="AlphaFoldDB" id="A0A161X089"/>
<dbReference type="Proteomes" id="UP000076584">
    <property type="component" value="Unassembled WGS sequence"/>
</dbReference>
<gene>
    <name evidence="1" type="ORF">CI238_02191</name>
</gene>
<accession>A0A161X089</accession>